<keyword evidence="2" id="KW-1185">Reference proteome</keyword>
<evidence type="ECO:0000313" key="2">
    <source>
        <dbReference type="Proteomes" id="UP001153555"/>
    </source>
</evidence>
<gene>
    <name evidence="1" type="ORF">SHERM_16981</name>
</gene>
<proteinExistence type="predicted"/>
<feature type="non-terminal residue" evidence="1">
    <location>
        <position position="83"/>
    </location>
</feature>
<dbReference type="EMBL" id="CACSLK010015970">
    <property type="protein sequence ID" value="CAA0817404.1"/>
    <property type="molecule type" value="Genomic_DNA"/>
</dbReference>
<evidence type="ECO:0000313" key="1">
    <source>
        <dbReference type="EMBL" id="CAA0817404.1"/>
    </source>
</evidence>
<accession>A0A9N7MVS9</accession>
<feature type="non-terminal residue" evidence="1">
    <location>
        <position position="1"/>
    </location>
</feature>
<reference evidence="1" key="1">
    <citation type="submission" date="2019-12" db="EMBL/GenBank/DDBJ databases">
        <authorList>
            <person name="Scholes J."/>
        </authorList>
    </citation>
    <scope>NUCLEOTIDE SEQUENCE</scope>
</reference>
<name>A0A9N7MVS9_STRHE</name>
<comment type="caution">
    <text evidence="1">The sequence shown here is derived from an EMBL/GenBank/DDBJ whole genome shotgun (WGS) entry which is preliminary data.</text>
</comment>
<organism evidence="1 2">
    <name type="scientific">Striga hermonthica</name>
    <name type="common">Purple witchweed</name>
    <name type="synonym">Buchnera hermonthica</name>
    <dbReference type="NCBI Taxonomy" id="68872"/>
    <lineage>
        <taxon>Eukaryota</taxon>
        <taxon>Viridiplantae</taxon>
        <taxon>Streptophyta</taxon>
        <taxon>Embryophyta</taxon>
        <taxon>Tracheophyta</taxon>
        <taxon>Spermatophyta</taxon>
        <taxon>Magnoliopsida</taxon>
        <taxon>eudicotyledons</taxon>
        <taxon>Gunneridae</taxon>
        <taxon>Pentapetalae</taxon>
        <taxon>asterids</taxon>
        <taxon>lamiids</taxon>
        <taxon>Lamiales</taxon>
        <taxon>Orobanchaceae</taxon>
        <taxon>Buchnereae</taxon>
        <taxon>Striga</taxon>
    </lineage>
</organism>
<dbReference type="Proteomes" id="UP001153555">
    <property type="component" value="Unassembled WGS sequence"/>
</dbReference>
<protein>
    <submittedName>
        <fullName evidence="1">Uncharacterized protein</fullName>
    </submittedName>
</protein>
<dbReference type="AlphaFoldDB" id="A0A9N7MVS9"/>
<sequence>KVNNNLYAIITWGNISISFPNCIILMDVHGSFFSYDPFGNISCNTCNSEHKHFPSMSETSLTFKATSRFIQDIFNSSSSNETK</sequence>